<feature type="domain" description="Transcription elongation factor GreA/GreB N-terminal" evidence="11">
    <location>
        <begin position="6"/>
        <end position="74"/>
    </location>
</feature>
<name>A0A0P0C7A2_9BACT</name>
<evidence type="ECO:0000256" key="2">
    <source>
        <dbReference type="ARBA" id="ARBA00013729"/>
    </source>
</evidence>
<dbReference type="OrthoDB" id="9808774at2"/>
<evidence type="ECO:0000256" key="6">
    <source>
        <dbReference type="ARBA" id="ARBA00024916"/>
    </source>
</evidence>
<dbReference type="HAMAP" id="MF_00105">
    <property type="entry name" value="GreA_GreB"/>
    <property type="match status" value="1"/>
</dbReference>
<proteinExistence type="inferred from homology"/>
<keyword evidence="13" id="KW-1185">Reference proteome</keyword>
<dbReference type="Gene3D" id="1.10.287.180">
    <property type="entry name" value="Transcription elongation factor, GreA/GreB, N-terminal domain"/>
    <property type="match status" value="1"/>
</dbReference>
<comment type="function">
    <text evidence="6 8 9">Necessary for efficient RNA polymerase transcription elongation past template-encoded arresting sites. The arresting sites in DNA have the property of trapping a certain fraction of elongating RNA polymerases that pass through, resulting in locked ternary complexes. Cleavage of the nascent transcript by cleavage factors such as GreA or GreB allows the resumption of elongation from the new 3'terminus. GreA releases sequences of 2 to 3 nucleotides.</text>
</comment>
<dbReference type="GO" id="GO:0070063">
    <property type="term" value="F:RNA polymerase binding"/>
    <property type="evidence" value="ECO:0007669"/>
    <property type="project" value="InterPro"/>
</dbReference>
<organism evidence="12 13">
    <name type="scientific">Rufibacter tibetensis</name>
    <dbReference type="NCBI Taxonomy" id="512763"/>
    <lineage>
        <taxon>Bacteria</taxon>
        <taxon>Pseudomonadati</taxon>
        <taxon>Bacteroidota</taxon>
        <taxon>Cytophagia</taxon>
        <taxon>Cytophagales</taxon>
        <taxon>Hymenobacteraceae</taxon>
        <taxon>Rufibacter</taxon>
    </lineage>
</organism>
<dbReference type="InterPro" id="IPR028624">
    <property type="entry name" value="Tscrpt_elong_fac_GreA/B"/>
</dbReference>
<dbReference type="InterPro" id="IPR022691">
    <property type="entry name" value="Tscrpt_elong_fac_GreA/B_N"/>
</dbReference>
<dbReference type="InterPro" id="IPR006359">
    <property type="entry name" value="Tscrpt_elong_fac_GreA"/>
</dbReference>
<dbReference type="PIRSF" id="PIRSF006092">
    <property type="entry name" value="GreA_GreB"/>
    <property type="match status" value="1"/>
</dbReference>
<dbReference type="Proteomes" id="UP000061382">
    <property type="component" value="Chromosome"/>
</dbReference>
<evidence type="ECO:0000256" key="1">
    <source>
        <dbReference type="ARBA" id="ARBA00008213"/>
    </source>
</evidence>
<keyword evidence="12" id="KW-0648">Protein biosynthesis</keyword>
<dbReference type="GO" id="GO:0003746">
    <property type="term" value="F:translation elongation factor activity"/>
    <property type="evidence" value="ECO:0007669"/>
    <property type="project" value="UniProtKB-KW"/>
</dbReference>
<dbReference type="GO" id="GO:0032784">
    <property type="term" value="P:regulation of DNA-templated transcription elongation"/>
    <property type="evidence" value="ECO:0007669"/>
    <property type="project" value="UniProtKB-UniRule"/>
</dbReference>
<keyword evidence="4 8" id="KW-0238">DNA-binding</keyword>
<comment type="similarity">
    <text evidence="1 8 9">Belongs to the GreA/GreB family.</text>
</comment>
<evidence type="ECO:0000256" key="3">
    <source>
        <dbReference type="ARBA" id="ARBA00023015"/>
    </source>
</evidence>
<dbReference type="Gene3D" id="3.10.50.30">
    <property type="entry name" value="Transcription elongation factor, GreA/GreB, C-terminal domain"/>
    <property type="match status" value="1"/>
</dbReference>
<dbReference type="InterPro" id="IPR018151">
    <property type="entry name" value="TF_GreA/GreB_CS"/>
</dbReference>
<dbReference type="PATRIC" id="fig|512763.3.peg.4500"/>
<dbReference type="InterPro" id="IPR001437">
    <property type="entry name" value="Tscrpt_elong_fac_GreA/B_C"/>
</dbReference>
<evidence type="ECO:0000259" key="10">
    <source>
        <dbReference type="Pfam" id="PF01272"/>
    </source>
</evidence>
<dbReference type="InterPro" id="IPR036953">
    <property type="entry name" value="GreA/GreB_C_sf"/>
</dbReference>
<evidence type="ECO:0000256" key="5">
    <source>
        <dbReference type="ARBA" id="ARBA00023163"/>
    </source>
</evidence>
<evidence type="ECO:0000259" key="11">
    <source>
        <dbReference type="Pfam" id="PF03449"/>
    </source>
</evidence>
<dbReference type="SUPFAM" id="SSF54534">
    <property type="entry name" value="FKBP-like"/>
    <property type="match status" value="1"/>
</dbReference>
<dbReference type="GO" id="GO:0006354">
    <property type="term" value="P:DNA-templated transcription elongation"/>
    <property type="evidence" value="ECO:0007669"/>
    <property type="project" value="TreeGrafter"/>
</dbReference>
<dbReference type="NCBIfam" id="NF001263">
    <property type="entry name" value="PRK00226.1-4"/>
    <property type="match status" value="1"/>
</dbReference>
<keyword evidence="3 8" id="KW-0805">Transcription regulation</keyword>
<dbReference type="NCBIfam" id="TIGR01462">
    <property type="entry name" value="greA"/>
    <property type="match status" value="1"/>
</dbReference>
<evidence type="ECO:0000313" key="13">
    <source>
        <dbReference type="Proteomes" id="UP000061382"/>
    </source>
</evidence>
<dbReference type="PANTHER" id="PTHR30437">
    <property type="entry name" value="TRANSCRIPTION ELONGATION FACTOR GREA"/>
    <property type="match status" value="1"/>
</dbReference>
<dbReference type="RefSeq" id="WP_062545562.1">
    <property type="nucleotide sequence ID" value="NZ_CP012643.1"/>
</dbReference>
<dbReference type="AlphaFoldDB" id="A0A0P0C7A2"/>
<dbReference type="KEGG" id="rti:DC20_20510"/>
<dbReference type="STRING" id="512763.DC20_20510"/>
<evidence type="ECO:0000256" key="8">
    <source>
        <dbReference type="HAMAP-Rule" id="MF_00105"/>
    </source>
</evidence>
<dbReference type="PROSITE" id="PS00830">
    <property type="entry name" value="GREAB_2"/>
    <property type="match status" value="1"/>
</dbReference>
<dbReference type="GO" id="GO:0003677">
    <property type="term" value="F:DNA binding"/>
    <property type="evidence" value="ECO:0007669"/>
    <property type="project" value="UniProtKB-UniRule"/>
</dbReference>
<evidence type="ECO:0000256" key="9">
    <source>
        <dbReference type="RuleBase" id="RU000556"/>
    </source>
</evidence>
<dbReference type="PANTHER" id="PTHR30437:SF4">
    <property type="entry name" value="TRANSCRIPTION ELONGATION FACTOR GREA"/>
    <property type="match status" value="1"/>
</dbReference>
<dbReference type="PROSITE" id="PS00829">
    <property type="entry name" value="GREAB_1"/>
    <property type="match status" value="1"/>
</dbReference>
<dbReference type="SUPFAM" id="SSF46557">
    <property type="entry name" value="GreA transcript cleavage protein, N-terminal domain"/>
    <property type="match status" value="1"/>
</dbReference>
<evidence type="ECO:0000313" key="12">
    <source>
        <dbReference type="EMBL" id="ALJ00936.1"/>
    </source>
</evidence>
<dbReference type="InterPro" id="IPR023459">
    <property type="entry name" value="Tscrpt_elong_fac_GreA/B_fam"/>
</dbReference>
<sequence>MATVSYYTPEGLQKLKEELHELKTKGRSEVARQLAEARDKGDLSENAEYDAAKDAQGHLELKISKLEEVLGNARLIDESNLDLTKALILSKVKLKNLGNNMEMLYTLVAEEEANLAAGKISVKSPIGKGLLGKSVGEIAEITVPAGKLRFEILEISR</sequence>
<dbReference type="Pfam" id="PF03449">
    <property type="entry name" value="GreA_GreB_N"/>
    <property type="match status" value="1"/>
</dbReference>
<accession>A0A0P0C7A2</accession>
<protein>
    <recommendedName>
        <fullName evidence="2 8">Transcription elongation factor GreA</fullName>
    </recommendedName>
    <alternativeName>
        <fullName evidence="7 8">Transcript cleavage factor GreA</fullName>
    </alternativeName>
</protein>
<evidence type="ECO:0000256" key="7">
    <source>
        <dbReference type="ARBA" id="ARBA00030776"/>
    </source>
</evidence>
<dbReference type="FunFam" id="1.10.287.180:FF:000001">
    <property type="entry name" value="Transcription elongation factor GreA"/>
    <property type="match status" value="1"/>
</dbReference>
<reference evidence="12 13" key="1">
    <citation type="submission" date="2015-08" db="EMBL/GenBank/DDBJ databases">
        <title>Complete genome sequence of Rufibacter tibetensis strain 1351t, a radiation-resistant bacterium from tibet plateau.</title>
        <authorList>
            <person name="Dai J."/>
        </authorList>
    </citation>
    <scope>NUCLEOTIDE SEQUENCE [LARGE SCALE GENOMIC DNA]</scope>
    <source>
        <strain evidence="12 13">1351</strain>
    </source>
</reference>
<dbReference type="InterPro" id="IPR036805">
    <property type="entry name" value="Tscrpt_elong_fac_GreA/B_N_sf"/>
</dbReference>
<keyword evidence="12" id="KW-0251">Elongation factor</keyword>
<gene>
    <name evidence="8" type="primary">greA</name>
    <name evidence="12" type="ORF">DC20_20510</name>
</gene>
<dbReference type="EMBL" id="CP012643">
    <property type="protein sequence ID" value="ALJ00936.1"/>
    <property type="molecule type" value="Genomic_DNA"/>
</dbReference>
<keyword evidence="5 8" id="KW-0804">Transcription</keyword>
<feature type="domain" description="Transcription elongation factor GreA/GreB C-terminal" evidence="10">
    <location>
        <begin position="88"/>
        <end position="156"/>
    </location>
</feature>
<evidence type="ECO:0000256" key="4">
    <source>
        <dbReference type="ARBA" id="ARBA00023125"/>
    </source>
</evidence>
<dbReference type="Pfam" id="PF01272">
    <property type="entry name" value="GreA_GreB"/>
    <property type="match status" value="1"/>
</dbReference>
<dbReference type="FunFam" id="3.10.50.30:FF:000001">
    <property type="entry name" value="Transcription elongation factor GreA"/>
    <property type="match status" value="1"/>
</dbReference>